<evidence type="ECO:0000313" key="1">
    <source>
        <dbReference type="EMBL" id="KAI0060424.1"/>
    </source>
</evidence>
<name>A0ACB8SVD1_9AGAM</name>
<protein>
    <submittedName>
        <fullName evidence="1">Uncharacterized protein</fullName>
    </submittedName>
</protein>
<dbReference type="Proteomes" id="UP000814140">
    <property type="component" value="Unassembled WGS sequence"/>
</dbReference>
<gene>
    <name evidence="1" type="ORF">BV25DRAFT_960899</name>
</gene>
<reference evidence="1" key="1">
    <citation type="submission" date="2021-03" db="EMBL/GenBank/DDBJ databases">
        <authorList>
            <consortium name="DOE Joint Genome Institute"/>
            <person name="Ahrendt S."/>
            <person name="Looney B.P."/>
            <person name="Miyauchi S."/>
            <person name="Morin E."/>
            <person name="Drula E."/>
            <person name="Courty P.E."/>
            <person name="Chicoki N."/>
            <person name="Fauchery L."/>
            <person name="Kohler A."/>
            <person name="Kuo A."/>
            <person name="Labutti K."/>
            <person name="Pangilinan J."/>
            <person name="Lipzen A."/>
            <person name="Riley R."/>
            <person name="Andreopoulos W."/>
            <person name="He G."/>
            <person name="Johnson J."/>
            <person name="Barry K.W."/>
            <person name="Grigoriev I.V."/>
            <person name="Nagy L."/>
            <person name="Hibbett D."/>
            <person name="Henrissat B."/>
            <person name="Matheny P.B."/>
            <person name="Labbe J."/>
            <person name="Martin F."/>
        </authorList>
    </citation>
    <scope>NUCLEOTIDE SEQUENCE</scope>
    <source>
        <strain evidence="1">HHB10654</strain>
    </source>
</reference>
<sequence length="202" mass="23148">MFAKSKLTFPSPMAILSVMAVINAAILIGTVHRLFSAEPAVLYSNLDKDIPLELPIGPISTVEMTFQESARFTLSDNDSKPNWETLFTNQFGLGFTHLPPYYFRTIAGAYHSLHCVYSLQEDFDKPDHAHNPSHHAIHCLMYMRQIFQCYADGTLEEGDFMTRNLTLDRIGDTRQCRDWSKVAAWTDQNFKEWSDYNGVVWD</sequence>
<reference evidence="1" key="2">
    <citation type="journal article" date="2022" name="New Phytol.">
        <title>Evolutionary transition to the ectomycorrhizal habit in the genomes of a hyperdiverse lineage of mushroom-forming fungi.</title>
        <authorList>
            <person name="Looney B."/>
            <person name="Miyauchi S."/>
            <person name="Morin E."/>
            <person name="Drula E."/>
            <person name="Courty P.E."/>
            <person name="Kohler A."/>
            <person name="Kuo A."/>
            <person name="LaButti K."/>
            <person name="Pangilinan J."/>
            <person name="Lipzen A."/>
            <person name="Riley R."/>
            <person name="Andreopoulos W."/>
            <person name="He G."/>
            <person name="Johnson J."/>
            <person name="Nolan M."/>
            <person name="Tritt A."/>
            <person name="Barry K.W."/>
            <person name="Grigoriev I.V."/>
            <person name="Nagy L.G."/>
            <person name="Hibbett D."/>
            <person name="Henrissat B."/>
            <person name="Matheny P.B."/>
            <person name="Labbe J."/>
            <person name="Martin F.M."/>
        </authorList>
    </citation>
    <scope>NUCLEOTIDE SEQUENCE</scope>
    <source>
        <strain evidence="1">HHB10654</strain>
    </source>
</reference>
<dbReference type="EMBL" id="MU277219">
    <property type="protein sequence ID" value="KAI0060424.1"/>
    <property type="molecule type" value="Genomic_DNA"/>
</dbReference>
<proteinExistence type="predicted"/>
<keyword evidence="2" id="KW-1185">Reference proteome</keyword>
<comment type="caution">
    <text evidence="1">The sequence shown here is derived from an EMBL/GenBank/DDBJ whole genome shotgun (WGS) entry which is preliminary data.</text>
</comment>
<accession>A0ACB8SVD1</accession>
<organism evidence="1 2">
    <name type="scientific">Artomyces pyxidatus</name>
    <dbReference type="NCBI Taxonomy" id="48021"/>
    <lineage>
        <taxon>Eukaryota</taxon>
        <taxon>Fungi</taxon>
        <taxon>Dikarya</taxon>
        <taxon>Basidiomycota</taxon>
        <taxon>Agaricomycotina</taxon>
        <taxon>Agaricomycetes</taxon>
        <taxon>Russulales</taxon>
        <taxon>Auriscalpiaceae</taxon>
        <taxon>Artomyces</taxon>
    </lineage>
</organism>
<evidence type="ECO:0000313" key="2">
    <source>
        <dbReference type="Proteomes" id="UP000814140"/>
    </source>
</evidence>